<dbReference type="Proteomes" id="UP000009309">
    <property type="component" value="Unassembled WGS sequence"/>
</dbReference>
<accession>I2GCI8</accession>
<keyword evidence="2" id="KW-1133">Transmembrane helix</keyword>
<feature type="transmembrane region" description="Helical" evidence="2">
    <location>
        <begin position="184"/>
        <end position="209"/>
    </location>
</feature>
<feature type="transmembrane region" description="Helical" evidence="2">
    <location>
        <begin position="422"/>
        <end position="443"/>
    </location>
</feature>
<dbReference type="AlphaFoldDB" id="I2GCI8"/>
<gene>
    <name evidence="3" type="ORF">BN8_00551</name>
</gene>
<sequence>MGSAWAERLRLPTRRRSRLSDCHRSDSRRTSATGRTGSLQPGLSGADQFGTLRPAHVSGHSTGYELMIWIYTLLNALILIVGIRYVRHQGARYVIPFAVCLGLLVVYCLLTPFYYYLNGRETVTGDLGMFRFVGKNIRAYFEPGMLAYLIANGCFVLGFVSRGLPESSNNSSLATDTLASLRRFVVGLYGLFMVIVLADVVISGVNPLAVLLGSSDQNLFASQSASNTYYFRAFADSIITTIVLYAYLRGSFPKLIVLLVPAFVLFALLGFRYRLILTILGLVLVYMLQGDLTLHLKRWTMVGLLIFYFISTITHNRWYFISGQYDDMTIDPTQYDYSMFFEQTRGSLADFNMLRYYDENPETPHDYGLSMFGYVLVRVVPRQLFPGGEKPYPSPYLDVLDRSLELPREWLRIGEATLHYGAFYAGFGWLGFWLLPFVMGLWINQFVRRNPAATPLGFSKQIVFSLALFQLITRGYFPQFVDHYVYLFIPLWLIGRRMRQAAVPTVLSVHHEAVY</sequence>
<proteinExistence type="predicted"/>
<reference evidence="3 4" key="1">
    <citation type="journal article" date="2012" name="J. Bacteriol.">
        <title>Genome Sequence of the Filamentous Bacterium Fibrisoma limi BUZ 3T.</title>
        <authorList>
            <person name="Filippini M."/>
            <person name="Qi W."/>
            <person name="Jaenicke S."/>
            <person name="Goesmann A."/>
            <person name="Smits T.H."/>
            <person name="Bagheri H.C."/>
        </authorList>
    </citation>
    <scope>NUCLEOTIDE SEQUENCE [LARGE SCALE GENOMIC DNA]</scope>
    <source>
        <strain evidence="4">BUZ 3T</strain>
    </source>
</reference>
<organism evidence="3 4">
    <name type="scientific">Fibrisoma limi BUZ 3</name>
    <dbReference type="NCBI Taxonomy" id="1185876"/>
    <lineage>
        <taxon>Bacteria</taxon>
        <taxon>Pseudomonadati</taxon>
        <taxon>Bacteroidota</taxon>
        <taxon>Cytophagia</taxon>
        <taxon>Cytophagales</taxon>
        <taxon>Spirosomataceae</taxon>
        <taxon>Fibrisoma</taxon>
    </lineage>
</organism>
<feature type="transmembrane region" description="Helical" evidence="2">
    <location>
        <begin position="463"/>
        <end position="489"/>
    </location>
</feature>
<evidence type="ECO:0000313" key="3">
    <source>
        <dbReference type="EMBL" id="CCH51612.1"/>
    </source>
</evidence>
<keyword evidence="2" id="KW-0812">Transmembrane</keyword>
<keyword evidence="4" id="KW-1185">Reference proteome</keyword>
<protein>
    <recommendedName>
        <fullName evidence="5">Oligosaccharide repeat unit polymerase</fullName>
    </recommendedName>
</protein>
<keyword evidence="2" id="KW-0472">Membrane</keyword>
<feature type="transmembrane region" description="Helical" evidence="2">
    <location>
        <begin position="299"/>
        <end position="320"/>
    </location>
</feature>
<dbReference type="STRING" id="1185876.BN8_00551"/>
<feature type="compositionally biased region" description="Basic and acidic residues" evidence="1">
    <location>
        <begin position="18"/>
        <end position="29"/>
    </location>
</feature>
<feature type="transmembrane region" description="Helical" evidence="2">
    <location>
        <begin position="255"/>
        <end position="287"/>
    </location>
</feature>
<dbReference type="EMBL" id="CAIT01000004">
    <property type="protein sequence ID" value="CCH51612.1"/>
    <property type="molecule type" value="Genomic_DNA"/>
</dbReference>
<evidence type="ECO:0008006" key="5">
    <source>
        <dbReference type="Google" id="ProtNLM"/>
    </source>
</evidence>
<feature type="compositionally biased region" description="Polar residues" evidence="1">
    <location>
        <begin position="30"/>
        <end position="41"/>
    </location>
</feature>
<evidence type="ECO:0000256" key="2">
    <source>
        <dbReference type="SAM" id="Phobius"/>
    </source>
</evidence>
<name>I2GCI8_9BACT</name>
<comment type="caution">
    <text evidence="3">The sequence shown here is derived from an EMBL/GenBank/DDBJ whole genome shotgun (WGS) entry which is preliminary data.</text>
</comment>
<evidence type="ECO:0000256" key="1">
    <source>
        <dbReference type="SAM" id="MobiDB-lite"/>
    </source>
</evidence>
<feature type="transmembrane region" description="Helical" evidence="2">
    <location>
        <begin position="66"/>
        <end position="86"/>
    </location>
</feature>
<feature type="transmembrane region" description="Helical" evidence="2">
    <location>
        <begin position="229"/>
        <end position="248"/>
    </location>
</feature>
<feature type="transmembrane region" description="Helical" evidence="2">
    <location>
        <begin position="145"/>
        <end position="164"/>
    </location>
</feature>
<evidence type="ECO:0000313" key="4">
    <source>
        <dbReference type="Proteomes" id="UP000009309"/>
    </source>
</evidence>
<feature type="transmembrane region" description="Helical" evidence="2">
    <location>
        <begin position="93"/>
        <end position="117"/>
    </location>
</feature>
<feature type="region of interest" description="Disordered" evidence="1">
    <location>
        <begin position="16"/>
        <end position="47"/>
    </location>
</feature>